<evidence type="ECO:0000313" key="1">
    <source>
        <dbReference type="EMBL" id="KIM33284.1"/>
    </source>
</evidence>
<protein>
    <submittedName>
        <fullName evidence="1">Uncharacterized protein</fullName>
    </submittedName>
</protein>
<accession>A0A0C3BMF2</accession>
<proteinExistence type="predicted"/>
<reference evidence="2" key="2">
    <citation type="submission" date="2015-01" db="EMBL/GenBank/DDBJ databases">
        <title>Evolutionary Origins and Diversification of the Mycorrhizal Mutualists.</title>
        <authorList>
            <consortium name="DOE Joint Genome Institute"/>
            <consortium name="Mycorrhizal Genomics Consortium"/>
            <person name="Kohler A."/>
            <person name="Kuo A."/>
            <person name="Nagy L.G."/>
            <person name="Floudas D."/>
            <person name="Copeland A."/>
            <person name="Barry K.W."/>
            <person name="Cichocki N."/>
            <person name="Veneault-Fourrey C."/>
            <person name="LaButti K."/>
            <person name="Lindquist E.A."/>
            <person name="Lipzen A."/>
            <person name="Lundell T."/>
            <person name="Morin E."/>
            <person name="Murat C."/>
            <person name="Riley R."/>
            <person name="Ohm R."/>
            <person name="Sun H."/>
            <person name="Tunlid A."/>
            <person name="Henrissat B."/>
            <person name="Grigoriev I.V."/>
            <person name="Hibbett D.S."/>
            <person name="Martin F."/>
        </authorList>
    </citation>
    <scope>NUCLEOTIDE SEQUENCE [LARGE SCALE GENOMIC DNA]</scope>
    <source>
        <strain evidence="2">MAFF 305830</strain>
    </source>
</reference>
<dbReference type="Proteomes" id="UP000054097">
    <property type="component" value="Unassembled WGS sequence"/>
</dbReference>
<dbReference type="HOGENOM" id="CLU_2387551_0_0_1"/>
<evidence type="ECO:0000313" key="2">
    <source>
        <dbReference type="Proteomes" id="UP000054097"/>
    </source>
</evidence>
<name>A0A0C3BMF2_SERVB</name>
<organism evidence="1 2">
    <name type="scientific">Serendipita vermifera MAFF 305830</name>
    <dbReference type="NCBI Taxonomy" id="933852"/>
    <lineage>
        <taxon>Eukaryota</taxon>
        <taxon>Fungi</taxon>
        <taxon>Dikarya</taxon>
        <taxon>Basidiomycota</taxon>
        <taxon>Agaricomycotina</taxon>
        <taxon>Agaricomycetes</taxon>
        <taxon>Sebacinales</taxon>
        <taxon>Serendipitaceae</taxon>
        <taxon>Serendipita</taxon>
    </lineage>
</organism>
<sequence length="94" mass="10417">MLVGNTFVAYMDPGNDKWSTVKVQGIAMSENSVGYIVAPFSSVTQSVNIRTSYPYGRSIFNNSSSPPTRVSSLMHGWSRGLNGLYFQIHGDSWY</sequence>
<reference evidence="1 2" key="1">
    <citation type="submission" date="2014-04" db="EMBL/GenBank/DDBJ databases">
        <authorList>
            <consortium name="DOE Joint Genome Institute"/>
            <person name="Kuo A."/>
            <person name="Zuccaro A."/>
            <person name="Kohler A."/>
            <person name="Nagy L.G."/>
            <person name="Floudas D."/>
            <person name="Copeland A."/>
            <person name="Barry K.W."/>
            <person name="Cichocki N."/>
            <person name="Veneault-Fourrey C."/>
            <person name="LaButti K."/>
            <person name="Lindquist E.A."/>
            <person name="Lipzen A."/>
            <person name="Lundell T."/>
            <person name="Morin E."/>
            <person name="Murat C."/>
            <person name="Sun H."/>
            <person name="Tunlid A."/>
            <person name="Henrissat B."/>
            <person name="Grigoriev I.V."/>
            <person name="Hibbett D.S."/>
            <person name="Martin F."/>
            <person name="Nordberg H.P."/>
            <person name="Cantor M.N."/>
            <person name="Hua S.X."/>
        </authorList>
    </citation>
    <scope>NUCLEOTIDE SEQUENCE [LARGE SCALE GENOMIC DNA]</scope>
    <source>
        <strain evidence="1 2">MAFF 305830</strain>
    </source>
</reference>
<dbReference type="AlphaFoldDB" id="A0A0C3BMF2"/>
<dbReference type="EMBL" id="KN824278">
    <property type="protein sequence ID" value="KIM33284.1"/>
    <property type="molecule type" value="Genomic_DNA"/>
</dbReference>
<keyword evidence="2" id="KW-1185">Reference proteome</keyword>
<gene>
    <name evidence="1" type="ORF">M408DRAFT_326060</name>
</gene>